<dbReference type="PANTHER" id="PTHR37984:SF5">
    <property type="entry name" value="PROTEIN NYNRIN-LIKE"/>
    <property type="match status" value="1"/>
</dbReference>
<evidence type="ECO:0000256" key="4">
    <source>
        <dbReference type="ARBA" id="ARBA00022759"/>
    </source>
</evidence>
<dbReference type="CDD" id="cd09274">
    <property type="entry name" value="RNase_HI_RT_Ty3"/>
    <property type="match status" value="1"/>
</dbReference>
<sequence>MCDASNSALGVVLGQRASVDKPVHVIAYASQTMDATQLNYTTIEKELLAIVFALDKFCSYLLGSKIVVFSNHAALRFLLKKLDAKLRLIRWMLLIQEFNIKIIYKKGDENSVADHLSQIDRGNDPMPIRDEFPNEKQLHINTPTPWFADIYNFVFPLEASRLYKERQAMPNTTYGTILTYGDFVMIKLFAGAFLTSRSIRSSSFVMQHLEVAIMDQLRRSGRDAYQFVSTCEKCQKAGVAISKRHEMPQQPILFYEVFDVWGIHFMVPFPVSNGYAYILLVVDYISRWVKVIATKTNDAKVVVDFLKSNIFCWFGVPKVLISDQGSYFCNRAMSSLIHKCRTNDQAEVFNKEIKKTLQNMTNPNRKDWIRLLEDALWAHRTTYRTPLGISPYQIVFDKSYHLLVETEHRAY</sequence>
<evidence type="ECO:0000256" key="3">
    <source>
        <dbReference type="ARBA" id="ARBA00022722"/>
    </source>
</evidence>
<dbReference type="InterPro" id="IPR050951">
    <property type="entry name" value="Retrovirus_Pol_polyprotein"/>
</dbReference>
<evidence type="ECO:0000259" key="7">
    <source>
        <dbReference type="PROSITE" id="PS50994"/>
    </source>
</evidence>
<organism evidence="8 9">
    <name type="scientific">Mucuna pruriens</name>
    <name type="common">Velvet bean</name>
    <name type="synonym">Dolichos pruriens</name>
    <dbReference type="NCBI Taxonomy" id="157652"/>
    <lineage>
        <taxon>Eukaryota</taxon>
        <taxon>Viridiplantae</taxon>
        <taxon>Streptophyta</taxon>
        <taxon>Embryophyta</taxon>
        <taxon>Tracheophyta</taxon>
        <taxon>Spermatophyta</taxon>
        <taxon>Magnoliopsida</taxon>
        <taxon>eudicotyledons</taxon>
        <taxon>Gunneridae</taxon>
        <taxon>Pentapetalae</taxon>
        <taxon>rosids</taxon>
        <taxon>fabids</taxon>
        <taxon>Fabales</taxon>
        <taxon>Fabaceae</taxon>
        <taxon>Papilionoideae</taxon>
        <taxon>50 kb inversion clade</taxon>
        <taxon>NPAAA clade</taxon>
        <taxon>indigoferoid/millettioid clade</taxon>
        <taxon>Phaseoleae</taxon>
        <taxon>Mucuna</taxon>
    </lineage>
</organism>
<evidence type="ECO:0000256" key="6">
    <source>
        <dbReference type="ARBA" id="ARBA00022918"/>
    </source>
</evidence>
<keyword evidence="5" id="KW-0378">Hydrolase</keyword>
<dbReference type="GO" id="GO:0016787">
    <property type="term" value="F:hydrolase activity"/>
    <property type="evidence" value="ECO:0007669"/>
    <property type="project" value="UniProtKB-KW"/>
</dbReference>
<evidence type="ECO:0000256" key="1">
    <source>
        <dbReference type="ARBA" id="ARBA00022679"/>
    </source>
</evidence>
<dbReference type="PANTHER" id="PTHR37984">
    <property type="entry name" value="PROTEIN CBG26694"/>
    <property type="match status" value="1"/>
</dbReference>
<dbReference type="SUPFAM" id="SSF53098">
    <property type="entry name" value="Ribonuclease H-like"/>
    <property type="match status" value="1"/>
</dbReference>
<accession>A0A371HFX9</accession>
<dbReference type="Gene3D" id="3.30.420.10">
    <property type="entry name" value="Ribonuclease H-like superfamily/Ribonuclease H"/>
    <property type="match status" value="1"/>
</dbReference>
<dbReference type="InterPro" id="IPR001584">
    <property type="entry name" value="Integrase_cat-core"/>
</dbReference>
<dbReference type="SUPFAM" id="SSF56672">
    <property type="entry name" value="DNA/RNA polymerases"/>
    <property type="match status" value="1"/>
</dbReference>
<evidence type="ECO:0000313" key="9">
    <source>
        <dbReference type="Proteomes" id="UP000257109"/>
    </source>
</evidence>
<keyword evidence="6" id="KW-0695">RNA-directed DNA polymerase</keyword>
<feature type="non-terminal residue" evidence="8">
    <location>
        <position position="1"/>
    </location>
</feature>
<evidence type="ECO:0000256" key="5">
    <source>
        <dbReference type="ARBA" id="ARBA00022801"/>
    </source>
</evidence>
<dbReference type="Proteomes" id="UP000257109">
    <property type="component" value="Unassembled WGS sequence"/>
</dbReference>
<dbReference type="OrthoDB" id="10055717at2759"/>
<keyword evidence="9" id="KW-1185">Reference proteome</keyword>
<dbReference type="GO" id="GO:0003676">
    <property type="term" value="F:nucleic acid binding"/>
    <property type="evidence" value="ECO:0007669"/>
    <property type="project" value="InterPro"/>
</dbReference>
<evidence type="ECO:0000256" key="2">
    <source>
        <dbReference type="ARBA" id="ARBA00022695"/>
    </source>
</evidence>
<dbReference type="AlphaFoldDB" id="A0A371HFX9"/>
<dbReference type="EMBL" id="QJKJ01002703">
    <property type="protein sequence ID" value="RDY01706.1"/>
    <property type="molecule type" value="Genomic_DNA"/>
</dbReference>
<comment type="caution">
    <text evidence="8">The sequence shown here is derived from an EMBL/GenBank/DDBJ whole genome shotgun (WGS) entry which is preliminary data.</text>
</comment>
<feature type="domain" description="Integrase catalytic" evidence="7">
    <location>
        <begin position="247"/>
        <end position="337"/>
    </location>
</feature>
<dbReference type="FunFam" id="3.10.20.370:FF:000001">
    <property type="entry name" value="Retrovirus-related Pol polyprotein from transposon 17.6-like protein"/>
    <property type="match status" value="1"/>
</dbReference>
<evidence type="ECO:0000313" key="8">
    <source>
        <dbReference type="EMBL" id="RDY01706.1"/>
    </source>
</evidence>
<dbReference type="GO" id="GO:0015074">
    <property type="term" value="P:DNA integration"/>
    <property type="evidence" value="ECO:0007669"/>
    <property type="project" value="InterPro"/>
</dbReference>
<proteinExistence type="predicted"/>
<keyword evidence="2" id="KW-0548">Nucleotidyltransferase</keyword>
<keyword evidence="1" id="KW-0808">Transferase</keyword>
<dbReference type="PROSITE" id="PS50994">
    <property type="entry name" value="INTEGRASE"/>
    <property type="match status" value="1"/>
</dbReference>
<reference evidence="8" key="1">
    <citation type="submission" date="2018-05" db="EMBL/GenBank/DDBJ databases">
        <title>Draft genome of Mucuna pruriens seed.</title>
        <authorList>
            <person name="Nnadi N.E."/>
            <person name="Vos R."/>
            <person name="Hasami M.H."/>
            <person name="Devisetty U.K."/>
            <person name="Aguiy J.C."/>
        </authorList>
    </citation>
    <scope>NUCLEOTIDE SEQUENCE [LARGE SCALE GENOMIC DNA]</scope>
    <source>
        <strain evidence="8">JCA_2017</strain>
    </source>
</reference>
<dbReference type="InterPro" id="IPR012337">
    <property type="entry name" value="RNaseH-like_sf"/>
</dbReference>
<keyword evidence="3" id="KW-0540">Nuclease</keyword>
<dbReference type="InterPro" id="IPR036397">
    <property type="entry name" value="RNaseH_sf"/>
</dbReference>
<dbReference type="Pfam" id="PF17917">
    <property type="entry name" value="RT_RNaseH"/>
    <property type="match status" value="1"/>
</dbReference>
<gene>
    <name evidence="8" type="primary">Tf2-6</name>
    <name evidence="8" type="ORF">CR513_14926</name>
</gene>
<dbReference type="InterPro" id="IPR041373">
    <property type="entry name" value="RT_RNaseH"/>
</dbReference>
<protein>
    <submittedName>
        <fullName evidence="8">Tf2-6</fullName>
    </submittedName>
</protein>
<name>A0A371HFX9_MUCPR</name>
<dbReference type="InterPro" id="IPR043502">
    <property type="entry name" value="DNA/RNA_pol_sf"/>
</dbReference>
<dbReference type="GO" id="GO:0004519">
    <property type="term" value="F:endonuclease activity"/>
    <property type="evidence" value="ECO:0007669"/>
    <property type="project" value="UniProtKB-KW"/>
</dbReference>
<dbReference type="GO" id="GO:0003964">
    <property type="term" value="F:RNA-directed DNA polymerase activity"/>
    <property type="evidence" value="ECO:0007669"/>
    <property type="project" value="UniProtKB-KW"/>
</dbReference>
<keyword evidence="4" id="KW-0255">Endonuclease</keyword>
<dbReference type="Pfam" id="PF00665">
    <property type="entry name" value="rve"/>
    <property type="match status" value="1"/>
</dbReference>